<evidence type="ECO:0000313" key="2">
    <source>
        <dbReference type="Proteomes" id="UP001165960"/>
    </source>
</evidence>
<reference evidence="1" key="1">
    <citation type="submission" date="2022-04" db="EMBL/GenBank/DDBJ databases">
        <title>Genome of the entomopathogenic fungus Entomophthora muscae.</title>
        <authorList>
            <person name="Elya C."/>
            <person name="Lovett B.R."/>
            <person name="Lee E."/>
            <person name="Macias A.M."/>
            <person name="Hajek A.E."/>
            <person name="De Bivort B.L."/>
            <person name="Kasson M.T."/>
            <person name="De Fine Licht H.H."/>
            <person name="Stajich J.E."/>
        </authorList>
    </citation>
    <scope>NUCLEOTIDE SEQUENCE</scope>
    <source>
        <strain evidence="1">Berkeley</strain>
    </source>
</reference>
<dbReference type="Proteomes" id="UP001165960">
    <property type="component" value="Unassembled WGS sequence"/>
</dbReference>
<gene>
    <name evidence="1" type="ORF">DSO57_1020752</name>
</gene>
<organism evidence="1 2">
    <name type="scientific">Entomophthora muscae</name>
    <dbReference type="NCBI Taxonomy" id="34485"/>
    <lineage>
        <taxon>Eukaryota</taxon>
        <taxon>Fungi</taxon>
        <taxon>Fungi incertae sedis</taxon>
        <taxon>Zoopagomycota</taxon>
        <taxon>Entomophthoromycotina</taxon>
        <taxon>Entomophthoromycetes</taxon>
        <taxon>Entomophthorales</taxon>
        <taxon>Entomophthoraceae</taxon>
        <taxon>Entomophthora</taxon>
    </lineage>
</organism>
<dbReference type="EMBL" id="QTSX02005778">
    <property type="protein sequence ID" value="KAJ9057620.1"/>
    <property type="molecule type" value="Genomic_DNA"/>
</dbReference>
<accession>A0ACC2S5K5</accession>
<comment type="caution">
    <text evidence="1">The sequence shown here is derived from an EMBL/GenBank/DDBJ whole genome shotgun (WGS) entry which is preliminary data.</text>
</comment>
<sequence length="82" mass="8779">MCLGVFVVALDTLQAVLLNRDPRVFPEKQGPVPTCQKSTPVPQYRKQAFTTICTSPDQAGNSIQSADIFSTQALAGEQLAAV</sequence>
<protein>
    <submittedName>
        <fullName evidence="1">Uncharacterized protein</fullName>
    </submittedName>
</protein>
<evidence type="ECO:0000313" key="1">
    <source>
        <dbReference type="EMBL" id="KAJ9057620.1"/>
    </source>
</evidence>
<proteinExistence type="predicted"/>
<keyword evidence="2" id="KW-1185">Reference proteome</keyword>
<name>A0ACC2S5K5_9FUNG</name>